<keyword evidence="1" id="KW-0808">Transferase</keyword>
<accession>A0A377WRW3</accession>
<reference evidence="1 2" key="1">
    <citation type="submission" date="2018-06" db="EMBL/GenBank/DDBJ databases">
        <authorList>
            <consortium name="Pathogen Informatics"/>
            <person name="Doyle S."/>
        </authorList>
    </citation>
    <scope>NUCLEOTIDE SEQUENCE [LARGE SCALE GENOMIC DNA]</scope>
    <source>
        <strain evidence="1 2">NCTC8849</strain>
    </source>
</reference>
<dbReference type="SUPFAM" id="SSF53850">
    <property type="entry name" value="Periplasmic binding protein-like II"/>
    <property type="match status" value="1"/>
</dbReference>
<evidence type="ECO:0000313" key="2">
    <source>
        <dbReference type="Proteomes" id="UP000254799"/>
    </source>
</evidence>
<protein>
    <submittedName>
        <fullName evidence="1">Hybrid sensory histidine kinase in two-component regulatory system with EvgA</fullName>
        <ecNumber evidence="1">2.7.13.3</ecNumber>
    </submittedName>
</protein>
<dbReference type="AlphaFoldDB" id="A0A377WRW3"/>
<sequence>MNSNNGCYRGINADYLQLLKDALHVNLVLHYYDDEPQALSALNNEEADLVLTSNNTSHQATTPFIISQLLFQAYPT</sequence>
<evidence type="ECO:0000313" key="1">
    <source>
        <dbReference type="EMBL" id="STT56552.1"/>
    </source>
</evidence>
<proteinExistence type="predicted"/>
<dbReference type="GO" id="GO:0004673">
    <property type="term" value="F:protein histidine kinase activity"/>
    <property type="evidence" value="ECO:0007669"/>
    <property type="project" value="UniProtKB-EC"/>
</dbReference>
<dbReference type="EMBL" id="UGLC01000002">
    <property type="protein sequence ID" value="STT56552.1"/>
    <property type="molecule type" value="Genomic_DNA"/>
</dbReference>
<organism evidence="1 2">
    <name type="scientific">Klebsiella pneumoniae</name>
    <dbReference type="NCBI Taxonomy" id="573"/>
    <lineage>
        <taxon>Bacteria</taxon>
        <taxon>Pseudomonadati</taxon>
        <taxon>Pseudomonadota</taxon>
        <taxon>Gammaproteobacteria</taxon>
        <taxon>Enterobacterales</taxon>
        <taxon>Enterobacteriaceae</taxon>
        <taxon>Klebsiella/Raoultella group</taxon>
        <taxon>Klebsiella</taxon>
        <taxon>Klebsiella pneumoniae complex</taxon>
    </lineage>
</organism>
<name>A0A377WRW3_KLEPN</name>
<dbReference type="Proteomes" id="UP000254799">
    <property type="component" value="Unassembled WGS sequence"/>
</dbReference>
<dbReference type="EC" id="2.7.13.3" evidence="1"/>
<gene>
    <name evidence="1" type="primary">evgS_2</name>
    <name evidence="1" type="ORF">NCTC8849_05209</name>
</gene>
<dbReference type="Gene3D" id="3.40.190.10">
    <property type="entry name" value="Periplasmic binding protein-like II"/>
    <property type="match status" value="1"/>
</dbReference>